<dbReference type="AlphaFoldDB" id="A0A395JFW7"/>
<name>A0A395JFW7_9GAMM</name>
<evidence type="ECO:0000313" key="2">
    <source>
        <dbReference type="Proteomes" id="UP000253083"/>
    </source>
</evidence>
<keyword evidence="2" id="KW-1185">Reference proteome</keyword>
<dbReference type="InParanoid" id="A0A395JFW7"/>
<proteinExistence type="predicted"/>
<protein>
    <submittedName>
        <fullName evidence="1">ELWxxDGT repeat protein</fullName>
    </submittedName>
</protein>
<gene>
    <name evidence="1" type="ORF">DFR28_10585</name>
</gene>
<dbReference type="EMBL" id="QNRT01000005">
    <property type="protein sequence ID" value="RBP48746.1"/>
    <property type="molecule type" value="Genomic_DNA"/>
</dbReference>
<sequence>MLLSLSVQAHATLVSTPVGEPCSAMFNFNGEAYFCADNPLAGAELHAANGGRYSTRLVVDLALGSDGSSPFGFFELNGFLYFFADTAAAGHALWRTDGTAAGTVLIRSISQDFGGYPTRVKSVLAQRETIVAEGNGVVYFEAYSTPGDVNGEPEELIRTDGTFSGTKEIVNTSLVGGFVGSLSATNYRVFGGDLYYLSLGALHRVSGDVSNLVATIPFDSGGDATLFTDLTLDGNMVISAAGEIWLSDGSVSGTELYRPSVGVDPPRVFPFAVLSNKLLYLALEDIPQLLATDTPDDEVVIESLSGFSLLLSSQAVFGGRLLVADKTETYSTDGTITGTVSTAATNLYSARQINSSFFGFAGEPTFQNPASDLVKFEPATLARINLKSNLRRSSILGGVSQGVLFSDVPSDSYAEIWLSDGSVVGTKKLKTLSSSHSIVELHREGGRAYMLNFPDSGSSGEVWHSDGTVAGTYRLDFTYENGVIPPSKEVLGSLPASLFLLLLDEDAAPKSANKGDIQSN</sequence>
<accession>A0A395JFW7</accession>
<comment type="caution">
    <text evidence="1">The sequence shown here is derived from an EMBL/GenBank/DDBJ whole genome shotgun (WGS) entry which is preliminary data.</text>
</comment>
<dbReference type="Proteomes" id="UP000253083">
    <property type="component" value="Unassembled WGS sequence"/>
</dbReference>
<organism evidence="1 2">
    <name type="scientific">Arenicella xantha</name>
    <dbReference type="NCBI Taxonomy" id="644221"/>
    <lineage>
        <taxon>Bacteria</taxon>
        <taxon>Pseudomonadati</taxon>
        <taxon>Pseudomonadota</taxon>
        <taxon>Gammaproteobacteria</taxon>
        <taxon>Arenicellales</taxon>
        <taxon>Arenicellaceae</taxon>
        <taxon>Arenicella</taxon>
    </lineage>
</organism>
<reference evidence="1 2" key="1">
    <citation type="submission" date="2018-06" db="EMBL/GenBank/DDBJ databases">
        <title>Genomic Encyclopedia of Type Strains, Phase IV (KMG-IV): sequencing the most valuable type-strain genomes for metagenomic binning, comparative biology and taxonomic classification.</title>
        <authorList>
            <person name="Goeker M."/>
        </authorList>
    </citation>
    <scope>NUCLEOTIDE SEQUENCE [LARGE SCALE GENOMIC DNA]</scope>
    <source>
        <strain evidence="1 2">DSM 24032</strain>
    </source>
</reference>
<evidence type="ECO:0000313" key="1">
    <source>
        <dbReference type="EMBL" id="RBP48746.1"/>
    </source>
</evidence>